<feature type="domain" description="ABC transporter" evidence="6">
    <location>
        <begin position="696"/>
        <end position="916"/>
    </location>
</feature>
<feature type="transmembrane region" description="Helical" evidence="4">
    <location>
        <begin position="99"/>
        <end position="125"/>
    </location>
</feature>
<evidence type="ECO:0000259" key="6">
    <source>
        <dbReference type="PROSITE" id="PS50893"/>
    </source>
</evidence>
<name>A0ABN9PAJ4_9DINO</name>
<feature type="transmembrane region" description="Helical" evidence="4">
    <location>
        <begin position="388"/>
        <end position="405"/>
    </location>
</feature>
<evidence type="ECO:0000256" key="3">
    <source>
        <dbReference type="ARBA" id="ARBA00023136"/>
    </source>
</evidence>
<evidence type="ECO:0000256" key="5">
    <source>
        <dbReference type="SAM" id="SignalP"/>
    </source>
</evidence>
<keyword evidence="3 4" id="KW-0472">Membrane</keyword>
<evidence type="ECO:0000313" key="8">
    <source>
        <dbReference type="Proteomes" id="UP001189429"/>
    </source>
</evidence>
<feature type="chain" id="PRO_5046459332" description="ABC transporter domain-containing protein" evidence="5">
    <location>
        <begin position="26"/>
        <end position="965"/>
    </location>
</feature>
<dbReference type="SUPFAM" id="SSF141072">
    <property type="entry name" value="CalX-like"/>
    <property type="match status" value="1"/>
</dbReference>
<dbReference type="PROSITE" id="PS50893">
    <property type="entry name" value="ABC_TRANSPORTER_2"/>
    <property type="match status" value="1"/>
</dbReference>
<dbReference type="Gene3D" id="3.40.50.300">
    <property type="entry name" value="P-loop containing nucleotide triphosphate hydrolases"/>
    <property type="match status" value="1"/>
</dbReference>
<keyword evidence="1 4" id="KW-0812">Transmembrane</keyword>
<proteinExistence type="predicted"/>
<accession>A0ABN9PAJ4</accession>
<dbReference type="InterPro" id="IPR036640">
    <property type="entry name" value="ABC1_TM_sf"/>
</dbReference>
<feature type="signal peptide" evidence="5">
    <location>
        <begin position="1"/>
        <end position="25"/>
    </location>
</feature>
<evidence type="ECO:0000256" key="2">
    <source>
        <dbReference type="ARBA" id="ARBA00022989"/>
    </source>
</evidence>
<feature type="transmembrane region" description="Helical" evidence="4">
    <location>
        <begin position="347"/>
        <end position="368"/>
    </location>
</feature>
<dbReference type="InterPro" id="IPR003439">
    <property type="entry name" value="ABC_transporter-like_ATP-bd"/>
</dbReference>
<dbReference type="SUPFAM" id="SSF90123">
    <property type="entry name" value="ABC transporter transmembrane region"/>
    <property type="match status" value="1"/>
</dbReference>
<dbReference type="SUPFAM" id="SSF52540">
    <property type="entry name" value="P-loop containing nucleoside triphosphate hydrolases"/>
    <property type="match status" value="1"/>
</dbReference>
<dbReference type="InterPro" id="IPR038081">
    <property type="entry name" value="CalX-like_sf"/>
</dbReference>
<organism evidence="7 8">
    <name type="scientific">Prorocentrum cordatum</name>
    <dbReference type="NCBI Taxonomy" id="2364126"/>
    <lineage>
        <taxon>Eukaryota</taxon>
        <taxon>Sar</taxon>
        <taxon>Alveolata</taxon>
        <taxon>Dinophyceae</taxon>
        <taxon>Prorocentrales</taxon>
        <taxon>Prorocentraceae</taxon>
        <taxon>Prorocentrum</taxon>
    </lineage>
</organism>
<sequence length="965" mass="106478">MRPPPLAPWCLAAALLGGRPLRGLAQDEPGPAAVISTEGLSEPELRDALGALLGHADGAVRQAAEAAVRGAAPPERPAAPPWYCDPQRGYPYALFALELAGIALLVAAWETAWLGSSLALGGGCFRRLRWSRRDPPAAGDMGTSLGRDAKQPAQRAAWGRPQIDQFWAALEAVPGSAPKDEEEHDEVFFSRKYFAGRVGGCARIDVRRKGCVLQPLTVRTKAYEPTASNYAAKAGRDFQPFERDIHFAAGQTCQTFEIELPRSRASWAPTAWFRVELAAVVSGTARLGGPTVPQREAHQGPIARVYILQDVDFPPGAPEHLWSESSTGFRLMLHYLRMQRHARGEKWTKTLVGLCYDPIHTVVVTAFVKTWMLDWAANEDGPKDYHSIMLLVCLYILSTALNRWGDQVQTKNRGRTGAIRMGHRRDLFCKKMMLEHVEHCRVPAEQWFYVALQNVDVVTMDGYWQGFLFLQSVFALLLSITVILVQAGLHAQYTPGHTITFAMLFLLVPVAVCLSIARRVRTEVLLTRRMEDEAMWVDTWAWLTNAGSQLFSFGPREKARVEASFAAESKDFVGWHQKARDEMNDTAWIIHWGTATSYALILGHGGIALLRGDMTAGQFVLLLNIASSYSKYLGRAYESVVYLQRGSVSLKRLCRLMNLPEHKSLQEALGKEAREPPEESRRSRRSYTQLMDLRQLEFRDVRLDLPRDHDLGPLSALRLRSDEALSIPLGRVVRIRGGSEGLRYSFMALASGVVPPTRGSVVCPGDVWAIMMATTPMRSSHLTVLEALMLAGAKKEVAENLARALCLAADLDTRALAPGELQTLTLVRALLRDPDVLVASRPLSYVLRGFRANLVRLLRAWQAGGAGAVLRVAGDVTASIGPELALQETLPLRPDGLGSAEPSAWRRGNHRRTLLITDEDMGRDVDPCDVFVDLDEVVEVAPPSGSGRGTESWAPLGAAKARWQL</sequence>
<dbReference type="EMBL" id="CAUYUJ010000281">
    <property type="protein sequence ID" value="CAK0789673.1"/>
    <property type="molecule type" value="Genomic_DNA"/>
</dbReference>
<keyword evidence="8" id="KW-1185">Reference proteome</keyword>
<dbReference type="Gene3D" id="2.60.40.2030">
    <property type="match status" value="1"/>
</dbReference>
<feature type="transmembrane region" description="Helical" evidence="4">
    <location>
        <begin position="499"/>
        <end position="520"/>
    </location>
</feature>
<feature type="transmembrane region" description="Helical" evidence="4">
    <location>
        <begin position="467"/>
        <end position="487"/>
    </location>
</feature>
<dbReference type="Proteomes" id="UP001189429">
    <property type="component" value="Unassembled WGS sequence"/>
</dbReference>
<dbReference type="InterPro" id="IPR027417">
    <property type="entry name" value="P-loop_NTPase"/>
</dbReference>
<evidence type="ECO:0000256" key="1">
    <source>
        <dbReference type="ARBA" id="ARBA00022692"/>
    </source>
</evidence>
<protein>
    <recommendedName>
        <fullName evidence="6">ABC transporter domain-containing protein</fullName>
    </recommendedName>
</protein>
<keyword evidence="2 4" id="KW-1133">Transmembrane helix</keyword>
<keyword evidence="5" id="KW-0732">Signal</keyword>
<comment type="caution">
    <text evidence="7">The sequence shown here is derived from an EMBL/GenBank/DDBJ whole genome shotgun (WGS) entry which is preliminary data.</text>
</comment>
<evidence type="ECO:0000256" key="4">
    <source>
        <dbReference type="SAM" id="Phobius"/>
    </source>
</evidence>
<reference evidence="7" key="1">
    <citation type="submission" date="2023-10" db="EMBL/GenBank/DDBJ databases">
        <authorList>
            <person name="Chen Y."/>
            <person name="Shah S."/>
            <person name="Dougan E. K."/>
            <person name="Thang M."/>
            <person name="Chan C."/>
        </authorList>
    </citation>
    <scope>NUCLEOTIDE SEQUENCE [LARGE SCALE GENOMIC DNA]</scope>
</reference>
<dbReference type="Gene3D" id="1.20.1560.10">
    <property type="entry name" value="ABC transporter type 1, transmembrane domain"/>
    <property type="match status" value="1"/>
</dbReference>
<gene>
    <name evidence="7" type="ORF">PCOR1329_LOCUS1178</name>
</gene>
<evidence type="ECO:0000313" key="7">
    <source>
        <dbReference type="EMBL" id="CAK0789673.1"/>
    </source>
</evidence>